<dbReference type="PRINTS" id="PR00420">
    <property type="entry name" value="RNGMNOXGNASE"/>
</dbReference>
<dbReference type="EMBL" id="BAABEO010000017">
    <property type="protein sequence ID" value="GAA3687006.1"/>
    <property type="molecule type" value="Genomic_DNA"/>
</dbReference>
<dbReference type="InterPro" id="IPR050641">
    <property type="entry name" value="RIFMO-like"/>
</dbReference>
<dbReference type="PANTHER" id="PTHR43004:SF8">
    <property type="entry name" value="FAD-BINDING DOMAIN-CONTAINING PROTEIN-RELATED"/>
    <property type="match status" value="1"/>
</dbReference>
<name>A0ABP7CCH9_9MICC</name>
<dbReference type="Gene3D" id="3.40.30.120">
    <property type="match status" value="1"/>
</dbReference>
<dbReference type="SUPFAM" id="SSF51905">
    <property type="entry name" value="FAD/NAD(P)-binding domain"/>
    <property type="match status" value="1"/>
</dbReference>
<keyword evidence="4" id="KW-0560">Oxidoreductase</keyword>
<evidence type="ECO:0000256" key="1">
    <source>
        <dbReference type="ARBA" id="ARBA00022630"/>
    </source>
</evidence>
<dbReference type="PANTHER" id="PTHR43004">
    <property type="entry name" value="TRK SYSTEM POTASSIUM UPTAKE PROTEIN"/>
    <property type="match status" value="1"/>
</dbReference>
<evidence type="ECO:0000313" key="4">
    <source>
        <dbReference type="EMBL" id="GAA3687006.1"/>
    </source>
</evidence>
<dbReference type="Pfam" id="PF01494">
    <property type="entry name" value="FAD_binding_3"/>
    <property type="match status" value="1"/>
</dbReference>
<protein>
    <submittedName>
        <fullName evidence="4">FAD-dependent monooxygenase</fullName>
    </submittedName>
</protein>
<keyword evidence="4" id="KW-0503">Monooxygenase</keyword>
<evidence type="ECO:0000256" key="2">
    <source>
        <dbReference type="ARBA" id="ARBA00022827"/>
    </source>
</evidence>
<dbReference type="InterPro" id="IPR036188">
    <property type="entry name" value="FAD/NAD-bd_sf"/>
</dbReference>
<accession>A0ABP7CCH9</accession>
<reference evidence="5" key="1">
    <citation type="journal article" date="2019" name="Int. J. Syst. Evol. Microbiol.">
        <title>The Global Catalogue of Microorganisms (GCM) 10K type strain sequencing project: providing services to taxonomists for standard genome sequencing and annotation.</title>
        <authorList>
            <consortium name="The Broad Institute Genomics Platform"/>
            <consortium name="The Broad Institute Genome Sequencing Center for Infectious Disease"/>
            <person name="Wu L."/>
            <person name="Ma J."/>
        </authorList>
    </citation>
    <scope>NUCLEOTIDE SEQUENCE [LARGE SCALE GENOMIC DNA]</scope>
    <source>
        <strain evidence="5">JCM 30742</strain>
    </source>
</reference>
<dbReference type="RefSeq" id="WP_345151231.1">
    <property type="nucleotide sequence ID" value="NZ_BAABEO010000017.1"/>
</dbReference>
<gene>
    <name evidence="4" type="ORF">GCM10023081_25430</name>
</gene>
<comment type="caution">
    <text evidence="4">The sequence shown here is derived from an EMBL/GenBank/DDBJ whole genome shotgun (WGS) entry which is preliminary data.</text>
</comment>
<organism evidence="4 5">
    <name type="scientific">Arthrobacter ginkgonis</name>
    <dbReference type="NCBI Taxonomy" id="1630594"/>
    <lineage>
        <taxon>Bacteria</taxon>
        <taxon>Bacillati</taxon>
        <taxon>Actinomycetota</taxon>
        <taxon>Actinomycetes</taxon>
        <taxon>Micrococcales</taxon>
        <taxon>Micrococcaceae</taxon>
        <taxon>Arthrobacter</taxon>
    </lineage>
</organism>
<keyword evidence="1" id="KW-0285">Flavoprotein</keyword>
<evidence type="ECO:0000313" key="5">
    <source>
        <dbReference type="Proteomes" id="UP001500752"/>
    </source>
</evidence>
<dbReference type="Gene3D" id="3.30.9.10">
    <property type="entry name" value="D-Amino Acid Oxidase, subunit A, domain 2"/>
    <property type="match status" value="1"/>
</dbReference>
<dbReference type="GO" id="GO:0004497">
    <property type="term" value="F:monooxygenase activity"/>
    <property type="evidence" value="ECO:0007669"/>
    <property type="project" value="UniProtKB-KW"/>
</dbReference>
<keyword evidence="5" id="KW-1185">Reference proteome</keyword>
<evidence type="ECO:0000259" key="3">
    <source>
        <dbReference type="Pfam" id="PF01494"/>
    </source>
</evidence>
<proteinExistence type="predicted"/>
<keyword evidence="2" id="KW-0274">FAD</keyword>
<dbReference type="Gene3D" id="3.50.50.60">
    <property type="entry name" value="FAD/NAD(P)-binding domain"/>
    <property type="match status" value="1"/>
</dbReference>
<dbReference type="Proteomes" id="UP001500752">
    <property type="component" value="Unassembled WGS sequence"/>
</dbReference>
<dbReference type="InterPro" id="IPR002938">
    <property type="entry name" value="FAD-bd"/>
</dbReference>
<dbReference type="Pfam" id="PF21274">
    <property type="entry name" value="Rng_hyd_C"/>
    <property type="match status" value="1"/>
</dbReference>
<feature type="domain" description="FAD-binding" evidence="3">
    <location>
        <begin position="4"/>
        <end position="366"/>
    </location>
</feature>
<sequence length="579" mass="62335">MAIQTDVLVVGAGPAGLTLSALLATYGVDAVTVSRHSGTANSPRAHITNQRTVEVFRDLGIEDRIRELATPNSYMTNNVWATSFAGQEIARLQTWGTGVERKADYEAASPSSMCNAPQHLLEPAILAAASDRGADIRFSTELVSIAQDDDGVTAVVRHRDTGAEETIRARYAVGADGARSTVAEQLGFAMEGETGLGSALNIWLEADLTKYCAHRPGVLYWMAQPGNDFWVGSGTWINVKPFTEWVLLCMYDPAEGEPDLDEESLIARARMTIGDPDIEVRIKAVSKWQINHMVAQSYQQGRVFLAGDAAHRHPPANGLGSNTSVQDSFNLAWKLAMVVKGEAGEGLLDTYTAERQPVGRRVVDRALKSVQDMAPISQALGFAPGQSSEDGWASLKELFASSAESARRREQLAAAVQLQNYQFNAHGMDLGQRYASVAVIEDGTAWPQTGRDPDLYHQASTRPGASIPHAWLQRGTETISTLDVVGKGRFTLVTGLDDQAWREAAAAVSAELGVELAVAQIGVRGDNDDVLGTWSGLREIADDGCLLVRPDRFIAWRQKSATLQPAAALKAALSAALGR</sequence>